<reference evidence="2 3" key="1">
    <citation type="submission" date="2018-07" db="EMBL/GenBank/DDBJ databases">
        <title>New species, Clostridium PI-S10-A1B.</title>
        <authorList>
            <person name="Krishna G."/>
            <person name="Summeta K."/>
            <person name="Shikha S."/>
            <person name="Prabhu P.B."/>
            <person name="Suresh K."/>
        </authorList>
    </citation>
    <scope>NUCLEOTIDE SEQUENCE [LARGE SCALE GENOMIC DNA]</scope>
    <source>
        <strain evidence="2 3">PI-S10-A1B</strain>
    </source>
</reference>
<keyword evidence="1" id="KW-0472">Membrane</keyword>
<name>A0A3E2N8L8_9FIRM</name>
<dbReference type="Proteomes" id="UP000260680">
    <property type="component" value="Unassembled WGS sequence"/>
</dbReference>
<evidence type="ECO:0000256" key="1">
    <source>
        <dbReference type="SAM" id="Phobius"/>
    </source>
</evidence>
<dbReference type="EMBL" id="QOHO01000064">
    <property type="protein sequence ID" value="RFZ77336.1"/>
    <property type="molecule type" value="Genomic_DNA"/>
</dbReference>
<keyword evidence="1" id="KW-1133">Transmembrane helix</keyword>
<gene>
    <name evidence="2" type="ORF">DS742_19295</name>
</gene>
<evidence type="ECO:0000313" key="3">
    <source>
        <dbReference type="Proteomes" id="UP000260680"/>
    </source>
</evidence>
<dbReference type="RefSeq" id="WP_117418605.1">
    <property type="nucleotide sequence ID" value="NZ_QOHO01000064.1"/>
</dbReference>
<evidence type="ECO:0000313" key="2">
    <source>
        <dbReference type="EMBL" id="RFZ77336.1"/>
    </source>
</evidence>
<sequence length="208" mass="24145">MGEIWEIVLGIIAGFGGVGVIILAIIKFSAEQIARRLEEKYSLKLNKELEKYKYNLDNKIYISKTKFDTEFSIYKELSKAFFDLVKDISLLIPTGVTTKIADEKAQKEYENKLYSDAVEKAIVAQDALNSNAPFIQSDLFNKYNIIFQLCNRQLKTFERRWNVLIMASQEEKESFSTEDYNRTDEINTKFSELNEKIRTYLATLDVIE</sequence>
<dbReference type="OrthoDB" id="2086052at2"/>
<protein>
    <submittedName>
        <fullName evidence="2">Uncharacterized protein</fullName>
    </submittedName>
</protein>
<dbReference type="AlphaFoldDB" id="A0A3E2N8L8"/>
<proteinExistence type="predicted"/>
<comment type="caution">
    <text evidence="2">The sequence shown here is derived from an EMBL/GenBank/DDBJ whole genome shotgun (WGS) entry which is preliminary data.</text>
</comment>
<organism evidence="2 3">
    <name type="scientific">Lacrimispora amygdalina</name>
    <dbReference type="NCBI Taxonomy" id="253257"/>
    <lineage>
        <taxon>Bacteria</taxon>
        <taxon>Bacillati</taxon>
        <taxon>Bacillota</taxon>
        <taxon>Clostridia</taxon>
        <taxon>Lachnospirales</taxon>
        <taxon>Lachnospiraceae</taxon>
        <taxon>Lacrimispora</taxon>
    </lineage>
</organism>
<feature type="transmembrane region" description="Helical" evidence="1">
    <location>
        <begin position="6"/>
        <end position="26"/>
    </location>
</feature>
<keyword evidence="1" id="KW-0812">Transmembrane</keyword>
<accession>A0A3E2N8L8</accession>